<dbReference type="STRING" id="586411.SAMN05216187_10259"/>
<feature type="transmembrane region" description="Helical" evidence="1">
    <location>
        <begin position="508"/>
        <end position="528"/>
    </location>
</feature>
<feature type="transmembrane region" description="Helical" evidence="1">
    <location>
        <begin position="299"/>
        <end position="321"/>
    </location>
</feature>
<feature type="transmembrane region" description="Helical" evidence="1">
    <location>
        <begin position="391"/>
        <end position="421"/>
    </location>
</feature>
<keyword evidence="1" id="KW-0812">Transmembrane</keyword>
<dbReference type="Proteomes" id="UP000242700">
    <property type="component" value="Unassembled WGS sequence"/>
</dbReference>
<evidence type="ECO:0000256" key="1">
    <source>
        <dbReference type="SAM" id="Phobius"/>
    </source>
</evidence>
<protein>
    <submittedName>
        <fullName evidence="2">ABC-2 type transport system permease protein</fullName>
    </submittedName>
</protein>
<accession>A0A1G8VXP2</accession>
<keyword evidence="1" id="KW-1133">Transmembrane helix</keyword>
<sequence>MKEKFSGWHLLFVQYFKRDWKQIIIWVLGIGLFSSAFVPAFQEISKGQGLTGMFETLKNPAMISMVGQTSVDNAEDYTLGAMYAHEMLLFCGLLSIIVSILHTVSHTRKEEDKGLIEIVRSFQVGRQANALATILEVILINILLALLISGIMVSYGAESMTVAGSILFGSSVGTAGILGGSIGLLMSQLMPNSASATGSSLGFVGLMYIIRAGTDINNESLSMWNPVGWTYLTYPFTDNNWQPIIFALLFSIIMMITSFILEEHRDLGAGYLPEKEGRARARKSLLSVKGLFFRLNRGVILAWMISFAVMGAAYGSIYGSMESFIESNDLLQGMFSALGFTIEESFTATIMMVLITMVGILPIAIINKLFKEERRSHLSQFYVTTVTRAKLYWSNIFLAVLTGMLGIFIAAGSLGLTAVAVMEGKSDMKFFEFLIAGFNFLPAVLFYTGLSGLILGAIPKMGKFVYIYLIISFLINYFGNILDMPDWIFKIAIQSWLPEMPTEDFNPLVFFTIIVISFILIILGFFIYKQRDFKEGS</sequence>
<dbReference type="EMBL" id="FNFI01000002">
    <property type="protein sequence ID" value="SDJ70706.1"/>
    <property type="molecule type" value="Genomic_DNA"/>
</dbReference>
<dbReference type="RefSeq" id="WP_092595139.1">
    <property type="nucleotide sequence ID" value="NZ_FNFI01000002.1"/>
</dbReference>
<feature type="transmembrane region" description="Helical" evidence="1">
    <location>
        <begin position="165"/>
        <end position="186"/>
    </location>
</feature>
<name>A0A1G8VXP2_9STAP</name>
<feature type="transmembrane region" description="Helical" evidence="1">
    <location>
        <begin position="433"/>
        <end position="458"/>
    </location>
</feature>
<evidence type="ECO:0000313" key="2">
    <source>
        <dbReference type="EMBL" id="SDJ70706.1"/>
    </source>
</evidence>
<proteinExistence type="predicted"/>
<reference evidence="3" key="1">
    <citation type="submission" date="2016-10" db="EMBL/GenBank/DDBJ databases">
        <authorList>
            <person name="Varghese N."/>
            <person name="Submissions S."/>
        </authorList>
    </citation>
    <scope>NUCLEOTIDE SEQUENCE [LARGE SCALE GENOMIC DNA]</scope>
    <source>
        <strain evidence="3">CGMCC 1.8911</strain>
    </source>
</reference>
<feature type="transmembrane region" description="Helical" evidence="1">
    <location>
        <begin position="465"/>
        <end position="482"/>
    </location>
</feature>
<keyword evidence="1" id="KW-0472">Membrane</keyword>
<feature type="transmembrane region" description="Helical" evidence="1">
    <location>
        <begin position="128"/>
        <end position="153"/>
    </location>
</feature>
<feature type="transmembrane region" description="Helical" evidence="1">
    <location>
        <begin position="87"/>
        <end position="107"/>
    </location>
</feature>
<feature type="transmembrane region" description="Helical" evidence="1">
    <location>
        <begin position="241"/>
        <end position="261"/>
    </location>
</feature>
<feature type="transmembrane region" description="Helical" evidence="1">
    <location>
        <begin position="346"/>
        <end position="370"/>
    </location>
</feature>
<organism evidence="2 3">
    <name type="scientific">Jeotgalicoccus aerolatus</name>
    <dbReference type="NCBI Taxonomy" id="709510"/>
    <lineage>
        <taxon>Bacteria</taxon>
        <taxon>Bacillati</taxon>
        <taxon>Bacillota</taxon>
        <taxon>Bacilli</taxon>
        <taxon>Bacillales</taxon>
        <taxon>Staphylococcaceae</taxon>
        <taxon>Jeotgalicoccus</taxon>
    </lineage>
</organism>
<dbReference type="OrthoDB" id="2014935at2"/>
<feature type="transmembrane region" description="Helical" evidence="1">
    <location>
        <begin position="23"/>
        <end position="41"/>
    </location>
</feature>
<feature type="transmembrane region" description="Helical" evidence="1">
    <location>
        <begin position="193"/>
        <end position="210"/>
    </location>
</feature>
<evidence type="ECO:0000313" key="3">
    <source>
        <dbReference type="Proteomes" id="UP000242700"/>
    </source>
</evidence>
<dbReference type="AlphaFoldDB" id="A0A1G8VXP2"/>
<gene>
    <name evidence="2" type="ORF">SAMN05216187_10259</name>
</gene>